<feature type="region of interest" description="Disordered" evidence="3">
    <location>
        <begin position="1"/>
        <end position="29"/>
    </location>
</feature>
<dbReference type="InterPro" id="IPR002397">
    <property type="entry name" value="Cyt_P450_B"/>
</dbReference>
<evidence type="ECO:0000256" key="1">
    <source>
        <dbReference type="ARBA" id="ARBA00010617"/>
    </source>
</evidence>
<dbReference type="InterPro" id="IPR017972">
    <property type="entry name" value="Cyt_P450_CS"/>
</dbReference>
<dbReference type="InterPro" id="IPR001128">
    <property type="entry name" value="Cyt_P450"/>
</dbReference>
<dbReference type="PROSITE" id="PS00086">
    <property type="entry name" value="CYTOCHROME_P450"/>
    <property type="match status" value="1"/>
</dbReference>
<keyword evidence="2" id="KW-0479">Metal-binding</keyword>
<comment type="similarity">
    <text evidence="1 2">Belongs to the cytochrome P450 family.</text>
</comment>
<keyword evidence="2" id="KW-0503">Monooxygenase</keyword>
<dbReference type="PANTHER" id="PTHR46696">
    <property type="entry name" value="P450, PUTATIVE (EUROFUNG)-RELATED"/>
    <property type="match status" value="1"/>
</dbReference>
<reference evidence="4 5" key="1">
    <citation type="submission" date="2017-06" db="EMBL/GenBank/DDBJ databases">
        <title>Cultured bacterium strain Saccharothrix yanglingensis Hhs.015.</title>
        <authorList>
            <person name="Xia Y."/>
        </authorList>
    </citation>
    <scope>NUCLEOTIDE SEQUENCE [LARGE SCALE GENOMIC DNA]</scope>
    <source>
        <strain evidence="4 5">Hhs.015</strain>
    </source>
</reference>
<dbReference type="CDD" id="cd11030">
    <property type="entry name" value="CYP105-like"/>
    <property type="match status" value="1"/>
</dbReference>
<keyword evidence="2" id="KW-0408">Iron</keyword>
<dbReference type="Proteomes" id="UP001225605">
    <property type="component" value="Unassembled WGS sequence"/>
</dbReference>
<dbReference type="Gene3D" id="1.10.630.10">
    <property type="entry name" value="Cytochrome P450"/>
    <property type="match status" value="1"/>
</dbReference>
<proteinExistence type="inferred from homology"/>
<gene>
    <name evidence="4" type="ORF">CKY47_34285</name>
</gene>
<evidence type="ECO:0000256" key="2">
    <source>
        <dbReference type="RuleBase" id="RU000461"/>
    </source>
</evidence>
<keyword evidence="5" id="KW-1185">Reference proteome</keyword>
<dbReference type="EMBL" id="NSDM01000025">
    <property type="protein sequence ID" value="MDQ2588928.1"/>
    <property type="molecule type" value="Genomic_DNA"/>
</dbReference>
<dbReference type="Pfam" id="PF00067">
    <property type="entry name" value="p450"/>
    <property type="match status" value="1"/>
</dbReference>
<organism evidence="4 5">
    <name type="scientific">Saccharothrix yanglingensis</name>
    <dbReference type="NCBI Taxonomy" id="659496"/>
    <lineage>
        <taxon>Bacteria</taxon>
        <taxon>Bacillati</taxon>
        <taxon>Actinomycetota</taxon>
        <taxon>Actinomycetes</taxon>
        <taxon>Pseudonocardiales</taxon>
        <taxon>Pseudonocardiaceae</taxon>
        <taxon>Saccharothrix</taxon>
    </lineage>
</organism>
<dbReference type="PRINTS" id="PR00385">
    <property type="entry name" value="P450"/>
</dbReference>
<dbReference type="InterPro" id="IPR036396">
    <property type="entry name" value="Cyt_P450_sf"/>
</dbReference>
<feature type="compositionally biased region" description="Polar residues" evidence="3">
    <location>
        <begin position="1"/>
        <end position="10"/>
    </location>
</feature>
<accession>A0ABU0X9W0</accession>
<sequence length="406" mass="44366">MRTPEGTTSPVGAPRFPTARRAGCPFDPPPAFDTIRSDAPMSRMTYPYGQVGWLVTGYDQARAVLGDVRFSSLPEGKLSPVKVPGSELDLAALPPGMFVNMDAPEHTRYRRLLNSHFTVRRVRQMEEWVTGIVEGVLDDMEKAGSPVDLVERFAKPIPTLVTSELLGLPVEQRAGFQHDVSVLFSLSSSGEEMVESMTRLGGTLGALLAAKRAEPTDDLLGNLISDTDLTDDELLGITFVLLIAGLETTANMLALGAFALMEHPDQLAALLADESVVDDAVEELLRYLSVVQVGPVRVAAEDFEFEGHRIRKGEVVTVSLPAANRDPGRFPDPDRLDFGRGDSGHIAFGRGPHQCMGHHLARLELRIGYLSLFRRFPGLRPAVPAGDVPTREMMVTYGVQRLDVVW</sequence>
<protein>
    <submittedName>
        <fullName evidence="4">Cytochrome P450</fullName>
    </submittedName>
</protein>
<dbReference type="RefSeq" id="WP_306750593.1">
    <property type="nucleotide sequence ID" value="NZ_NSDM01000025.1"/>
</dbReference>
<dbReference type="PANTHER" id="PTHR46696:SF1">
    <property type="entry name" value="CYTOCHROME P450 YJIB-RELATED"/>
    <property type="match status" value="1"/>
</dbReference>
<evidence type="ECO:0000256" key="3">
    <source>
        <dbReference type="SAM" id="MobiDB-lite"/>
    </source>
</evidence>
<name>A0ABU0X9W0_9PSEU</name>
<dbReference type="SUPFAM" id="SSF48264">
    <property type="entry name" value="Cytochrome P450"/>
    <property type="match status" value="1"/>
</dbReference>
<comment type="caution">
    <text evidence="4">The sequence shown here is derived from an EMBL/GenBank/DDBJ whole genome shotgun (WGS) entry which is preliminary data.</text>
</comment>
<keyword evidence="2" id="KW-0560">Oxidoreductase</keyword>
<evidence type="ECO:0000313" key="4">
    <source>
        <dbReference type="EMBL" id="MDQ2588928.1"/>
    </source>
</evidence>
<dbReference type="PRINTS" id="PR00359">
    <property type="entry name" value="BP450"/>
</dbReference>
<evidence type="ECO:0000313" key="5">
    <source>
        <dbReference type="Proteomes" id="UP001225605"/>
    </source>
</evidence>
<keyword evidence="2" id="KW-0349">Heme</keyword>